<dbReference type="PANTHER" id="PTHR38459">
    <property type="entry name" value="PROPHAGE BACTOPRENOL-LINKED GLUCOSE TRANSLOCASE HOMOLOG"/>
    <property type="match status" value="1"/>
</dbReference>
<name>A0A1I1R8U5_RUMAL</name>
<evidence type="ECO:0000256" key="2">
    <source>
        <dbReference type="ARBA" id="ARBA00009399"/>
    </source>
</evidence>
<keyword evidence="3 6" id="KW-0812">Transmembrane</keyword>
<dbReference type="PANTHER" id="PTHR38459:SF1">
    <property type="entry name" value="PROPHAGE BACTOPRENOL-LINKED GLUCOSE TRANSLOCASE HOMOLOG"/>
    <property type="match status" value="1"/>
</dbReference>
<feature type="transmembrane region" description="Helical" evidence="6">
    <location>
        <begin position="122"/>
        <end position="140"/>
    </location>
</feature>
<evidence type="ECO:0000313" key="8">
    <source>
        <dbReference type="EMBL" id="SFD30771.1"/>
    </source>
</evidence>
<dbReference type="InterPro" id="IPR007267">
    <property type="entry name" value="GtrA_DPMS_TM"/>
</dbReference>
<comment type="similarity">
    <text evidence="2">Belongs to the GtrA family.</text>
</comment>
<keyword evidence="5 6" id="KW-0472">Membrane</keyword>
<evidence type="ECO:0000259" key="7">
    <source>
        <dbReference type="Pfam" id="PF04138"/>
    </source>
</evidence>
<dbReference type="GO" id="GO:0000271">
    <property type="term" value="P:polysaccharide biosynthetic process"/>
    <property type="evidence" value="ECO:0007669"/>
    <property type="project" value="InterPro"/>
</dbReference>
<feature type="transmembrane region" description="Helical" evidence="6">
    <location>
        <begin position="82"/>
        <end position="102"/>
    </location>
</feature>
<dbReference type="Pfam" id="PF04138">
    <property type="entry name" value="GtrA_DPMS_TM"/>
    <property type="match status" value="1"/>
</dbReference>
<reference evidence="8 9" key="1">
    <citation type="submission" date="2016-10" db="EMBL/GenBank/DDBJ databases">
        <authorList>
            <person name="de Groot N.N."/>
        </authorList>
    </citation>
    <scope>NUCLEOTIDE SEQUENCE [LARGE SCALE GENOMIC DNA]</scope>
    <source>
        <strain evidence="8 9">AR67</strain>
    </source>
</reference>
<evidence type="ECO:0000256" key="4">
    <source>
        <dbReference type="ARBA" id="ARBA00022989"/>
    </source>
</evidence>
<evidence type="ECO:0000256" key="1">
    <source>
        <dbReference type="ARBA" id="ARBA00004141"/>
    </source>
</evidence>
<feature type="domain" description="GtrA/DPMS transmembrane" evidence="7">
    <location>
        <begin position="19"/>
        <end position="145"/>
    </location>
</feature>
<dbReference type="AlphaFoldDB" id="A0A1I1R8U5"/>
<evidence type="ECO:0000256" key="5">
    <source>
        <dbReference type="ARBA" id="ARBA00023136"/>
    </source>
</evidence>
<dbReference type="GO" id="GO:0005886">
    <property type="term" value="C:plasma membrane"/>
    <property type="evidence" value="ECO:0007669"/>
    <property type="project" value="TreeGrafter"/>
</dbReference>
<gene>
    <name evidence="8" type="ORF">SAMN02910406_03629</name>
</gene>
<evidence type="ECO:0000313" key="9">
    <source>
        <dbReference type="Proteomes" id="UP000182192"/>
    </source>
</evidence>
<dbReference type="RefSeq" id="WP_177219639.1">
    <property type="nucleotide sequence ID" value="NZ_FOKQ01000061.1"/>
</dbReference>
<comment type="subcellular location">
    <subcellularLocation>
        <location evidence="1">Membrane</location>
        <topology evidence="1">Multi-pass membrane protein</topology>
    </subcellularLocation>
</comment>
<proteinExistence type="inferred from homology"/>
<accession>A0A1I1R8U5</accession>
<dbReference type="EMBL" id="FOKQ01000061">
    <property type="protein sequence ID" value="SFD30771.1"/>
    <property type="molecule type" value="Genomic_DNA"/>
</dbReference>
<sequence>MDNARLLNKSNSTAAQFIRYVFVGGGATVVQWGILVLLKEAFGINANLANAVGFVGGLVFNYIISSIWVFDTSSVKNKAAEFSAFALIGVVGLLINQGLIWLFDKALTGKDLFGGIIPQNKYYLVGQVIATGLAFFWNFFARKYLLYNKTEEKQ</sequence>
<evidence type="ECO:0000256" key="6">
    <source>
        <dbReference type="SAM" id="Phobius"/>
    </source>
</evidence>
<dbReference type="InterPro" id="IPR051401">
    <property type="entry name" value="GtrA_CellWall_Glycosyl"/>
</dbReference>
<protein>
    <submittedName>
        <fullName evidence="8">Putative flippase GtrA (Transmembrane translocase of bactoprenol-linked glucose)</fullName>
    </submittedName>
</protein>
<feature type="transmembrane region" description="Helical" evidence="6">
    <location>
        <begin position="50"/>
        <end position="70"/>
    </location>
</feature>
<feature type="transmembrane region" description="Helical" evidence="6">
    <location>
        <begin position="20"/>
        <end position="38"/>
    </location>
</feature>
<keyword evidence="4 6" id="KW-1133">Transmembrane helix</keyword>
<organism evidence="8 9">
    <name type="scientific">Ruminococcus albus</name>
    <dbReference type="NCBI Taxonomy" id="1264"/>
    <lineage>
        <taxon>Bacteria</taxon>
        <taxon>Bacillati</taxon>
        <taxon>Bacillota</taxon>
        <taxon>Clostridia</taxon>
        <taxon>Eubacteriales</taxon>
        <taxon>Oscillospiraceae</taxon>
        <taxon>Ruminococcus</taxon>
    </lineage>
</organism>
<evidence type="ECO:0000256" key="3">
    <source>
        <dbReference type="ARBA" id="ARBA00022692"/>
    </source>
</evidence>
<dbReference type="Proteomes" id="UP000182192">
    <property type="component" value="Unassembled WGS sequence"/>
</dbReference>